<evidence type="ECO:0000313" key="2">
    <source>
        <dbReference type="EMBL" id="TCK01662.1"/>
    </source>
</evidence>
<comment type="similarity">
    <text evidence="1">Belongs to the putative dsDNA mimic protein family.</text>
</comment>
<comment type="caution">
    <text evidence="2">The sequence shown here is derived from an EMBL/GenBank/DDBJ whole genome shotgun (WGS) entry which is preliminary data.</text>
</comment>
<name>A0A4R1GBL9_9PAST</name>
<dbReference type="Gene3D" id="3.10.450.140">
    <property type="entry name" value="dsDNA mimic, putative"/>
    <property type="match status" value="1"/>
</dbReference>
<evidence type="ECO:0000256" key="1">
    <source>
        <dbReference type="HAMAP-Rule" id="MF_00680"/>
    </source>
</evidence>
<dbReference type="NCBIfam" id="NF003469">
    <property type="entry name" value="PRK05094.1"/>
    <property type="match status" value="1"/>
</dbReference>
<keyword evidence="3" id="KW-1185">Reference proteome</keyword>
<comment type="function">
    <text evidence="1">May act as a double-stranded DNA (dsDNA) mimic. Probably regulates the activity of a dsDNA-binding protein.</text>
</comment>
<dbReference type="HAMAP" id="MF_00680">
    <property type="entry name" value="UPF0263"/>
    <property type="match status" value="1"/>
</dbReference>
<dbReference type="Pfam" id="PF04269">
    <property type="entry name" value="DUF440"/>
    <property type="match status" value="1"/>
</dbReference>
<dbReference type="InterPro" id="IPR036763">
    <property type="entry name" value="Put_dsDNA_mimic_sf"/>
</dbReference>
<organism evidence="2 3">
    <name type="scientific">Volucribacter psittacicida</name>
    <dbReference type="NCBI Taxonomy" id="203482"/>
    <lineage>
        <taxon>Bacteria</taxon>
        <taxon>Pseudomonadati</taxon>
        <taxon>Pseudomonadota</taxon>
        <taxon>Gammaproteobacteria</taxon>
        <taxon>Pasteurellales</taxon>
        <taxon>Pasteurellaceae</taxon>
        <taxon>Volucribacter</taxon>
    </lineage>
</organism>
<dbReference type="PIRSF" id="PIRSF004916">
    <property type="entry name" value="UCP004916"/>
    <property type="match status" value="1"/>
</dbReference>
<protein>
    <recommendedName>
        <fullName evidence="1">Putative double-stranded DNA mimic protein EV694_0281</fullName>
    </recommendedName>
</protein>
<sequence>MNEPLNPDVAIDLAYDIFLEMAPEHLDPADILLFNLQFEQRGAVEVVETADNWDMEVGILIDPEQYIEVWIGLVNEQDIMDDVFAKFLISHQAENREFHVIWKQ</sequence>
<dbReference type="Proteomes" id="UP000294702">
    <property type="component" value="Unassembled WGS sequence"/>
</dbReference>
<dbReference type="SUPFAM" id="SSF102816">
    <property type="entry name" value="Putative dsDNA mimic"/>
    <property type="match status" value="1"/>
</dbReference>
<reference evidence="2 3" key="1">
    <citation type="submission" date="2019-03" db="EMBL/GenBank/DDBJ databases">
        <title>Genomic Encyclopedia of Type Strains, Phase IV (KMG-IV): sequencing the most valuable type-strain genomes for metagenomic binning, comparative biology and taxonomic classification.</title>
        <authorList>
            <person name="Goeker M."/>
        </authorList>
    </citation>
    <scope>NUCLEOTIDE SEQUENCE [LARGE SCALE GENOMIC DNA]</scope>
    <source>
        <strain evidence="2 3">DSM 15534</strain>
    </source>
</reference>
<dbReference type="InterPro" id="IPR007376">
    <property type="entry name" value="dsDNA_mimic_put"/>
</dbReference>
<proteinExistence type="inferred from homology"/>
<accession>A0A4R1GBL9</accession>
<dbReference type="EMBL" id="SMFT01000001">
    <property type="protein sequence ID" value="TCK01662.1"/>
    <property type="molecule type" value="Genomic_DNA"/>
</dbReference>
<gene>
    <name evidence="2" type="ORF">EV694_0281</name>
</gene>
<dbReference type="AlphaFoldDB" id="A0A4R1GBL9"/>
<evidence type="ECO:0000313" key="3">
    <source>
        <dbReference type="Proteomes" id="UP000294702"/>
    </source>
</evidence>